<name>A0A210PK65_MIZYE</name>
<dbReference type="InterPro" id="IPR016130">
    <property type="entry name" value="Tyr_Pase_AS"/>
</dbReference>
<dbReference type="InterPro" id="IPR000242">
    <property type="entry name" value="PTP_cat"/>
</dbReference>
<proteinExistence type="predicted"/>
<organism evidence="3 4">
    <name type="scientific">Mizuhopecten yessoensis</name>
    <name type="common">Japanese scallop</name>
    <name type="synonym">Patinopecten yessoensis</name>
    <dbReference type="NCBI Taxonomy" id="6573"/>
    <lineage>
        <taxon>Eukaryota</taxon>
        <taxon>Metazoa</taxon>
        <taxon>Spiralia</taxon>
        <taxon>Lophotrochozoa</taxon>
        <taxon>Mollusca</taxon>
        <taxon>Bivalvia</taxon>
        <taxon>Autobranchia</taxon>
        <taxon>Pteriomorphia</taxon>
        <taxon>Pectinida</taxon>
        <taxon>Pectinoidea</taxon>
        <taxon>Pectinidae</taxon>
        <taxon>Mizuhopecten</taxon>
    </lineage>
</organism>
<evidence type="ECO:0000313" key="4">
    <source>
        <dbReference type="Proteomes" id="UP000242188"/>
    </source>
</evidence>
<dbReference type="PRINTS" id="PR00700">
    <property type="entry name" value="PRTYPHPHTASE"/>
</dbReference>
<dbReference type="SMART" id="SM00404">
    <property type="entry name" value="PTPc_motif"/>
    <property type="match status" value="1"/>
</dbReference>
<evidence type="ECO:0000313" key="3">
    <source>
        <dbReference type="EMBL" id="OWF36877.1"/>
    </source>
</evidence>
<dbReference type="InterPro" id="IPR029021">
    <property type="entry name" value="Prot-tyrosine_phosphatase-like"/>
</dbReference>
<dbReference type="Proteomes" id="UP000242188">
    <property type="component" value="Unassembled WGS sequence"/>
</dbReference>
<feature type="domain" description="Tyrosine-protein phosphatase" evidence="1">
    <location>
        <begin position="1"/>
        <end position="127"/>
    </location>
</feature>
<dbReference type="InterPro" id="IPR050348">
    <property type="entry name" value="Protein-Tyr_Phosphatase"/>
</dbReference>
<dbReference type="InterPro" id="IPR003595">
    <property type="entry name" value="Tyr_Pase_cat"/>
</dbReference>
<dbReference type="PANTHER" id="PTHR19134">
    <property type="entry name" value="RECEPTOR-TYPE TYROSINE-PROTEIN PHOSPHATASE"/>
    <property type="match status" value="1"/>
</dbReference>
<dbReference type="InterPro" id="IPR000387">
    <property type="entry name" value="Tyr_Pase_dom"/>
</dbReference>
<keyword evidence="3" id="KW-0675">Receptor</keyword>
<dbReference type="STRING" id="6573.A0A210PK65"/>
<dbReference type="AlphaFoldDB" id="A0A210PK65"/>
<comment type="caution">
    <text evidence="3">The sequence shown here is derived from an EMBL/GenBank/DDBJ whole genome shotgun (WGS) entry which is preliminary data.</text>
</comment>
<gene>
    <name evidence="3" type="ORF">KP79_PYT02718</name>
</gene>
<evidence type="ECO:0000259" key="2">
    <source>
        <dbReference type="PROSITE" id="PS50056"/>
    </source>
</evidence>
<dbReference type="SMART" id="SM00194">
    <property type="entry name" value="PTPc"/>
    <property type="match status" value="1"/>
</dbReference>
<dbReference type="Pfam" id="PF00102">
    <property type="entry name" value="Y_phosphatase"/>
    <property type="match status" value="1"/>
</dbReference>
<sequence>MDDPITTATFVINLNSEKQYAFYVIRVITLKHRHERKERQIYQFHYTKWPDHDIPDVFELVLFHRHLQRLRTKVDGPLVVHCSAGIGRTGTLIALDALLEAGKTADVIDIHGYVKIMRNNRMNMVQTVVCLI</sequence>
<dbReference type="PROSITE" id="PS50055">
    <property type="entry name" value="TYR_PHOSPHATASE_PTP"/>
    <property type="match status" value="1"/>
</dbReference>
<dbReference type="PROSITE" id="PS50056">
    <property type="entry name" value="TYR_PHOSPHATASE_2"/>
    <property type="match status" value="1"/>
</dbReference>
<feature type="domain" description="Tyrosine specific protein phosphatases" evidence="2">
    <location>
        <begin position="64"/>
        <end position="127"/>
    </location>
</feature>
<reference evidence="3 4" key="1">
    <citation type="journal article" date="2017" name="Nat. Ecol. Evol.">
        <title>Scallop genome provides insights into evolution of bilaterian karyotype and development.</title>
        <authorList>
            <person name="Wang S."/>
            <person name="Zhang J."/>
            <person name="Jiao W."/>
            <person name="Li J."/>
            <person name="Xun X."/>
            <person name="Sun Y."/>
            <person name="Guo X."/>
            <person name="Huan P."/>
            <person name="Dong B."/>
            <person name="Zhang L."/>
            <person name="Hu X."/>
            <person name="Sun X."/>
            <person name="Wang J."/>
            <person name="Zhao C."/>
            <person name="Wang Y."/>
            <person name="Wang D."/>
            <person name="Huang X."/>
            <person name="Wang R."/>
            <person name="Lv J."/>
            <person name="Li Y."/>
            <person name="Zhang Z."/>
            <person name="Liu B."/>
            <person name="Lu W."/>
            <person name="Hui Y."/>
            <person name="Liang J."/>
            <person name="Zhou Z."/>
            <person name="Hou R."/>
            <person name="Li X."/>
            <person name="Liu Y."/>
            <person name="Li H."/>
            <person name="Ning X."/>
            <person name="Lin Y."/>
            <person name="Zhao L."/>
            <person name="Xing Q."/>
            <person name="Dou J."/>
            <person name="Li Y."/>
            <person name="Mao J."/>
            <person name="Guo H."/>
            <person name="Dou H."/>
            <person name="Li T."/>
            <person name="Mu C."/>
            <person name="Jiang W."/>
            <person name="Fu Q."/>
            <person name="Fu X."/>
            <person name="Miao Y."/>
            <person name="Liu J."/>
            <person name="Yu Q."/>
            <person name="Li R."/>
            <person name="Liao H."/>
            <person name="Li X."/>
            <person name="Kong Y."/>
            <person name="Jiang Z."/>
            <person name="Chourrout D."/>
            <person name="Li R."/>
            <person name="Bao Z."/>
        </authorList>
    </citation>
    <scope>NUCLEOTIDE SEQUENCE [LARGE SCALE GENOMIC DNA]</scope>
    <source>
        <strain evidence="3 4">PY_sf001</strain>
    </source>
</reference>
<protein>
    <submittedName>
        <fullName evidence="3">Tyrosine-protein phosphatase non-receptor type 12</fullName>
    </submittedName>
</protein>
<dbReference type="PROSITE" id="PS00383">
    <property type="entry name" value="TYR_PHOSPHATASE_1"/>
    <property type="match status" value="1"/>
</dbReference>
<dbReference type="EMBL" id="NEDP02075902">
    <property type="protein sequence ID" value="OWF36877.1"/>
    <property type="molecule type" value="Genomic_DNA"/>
</dbReference>
<keyword evidence="4" id="KW-1185">Reference proteome</keyword>
<evidence type="ECO:0000259" key="1">
    <source>
        <dbReference type="PROSITE" id="PS50055"/>
    </source>
</evidence>
<dbReference type="OrthoDB" id="10253954at2759"/>
<accession>A0A210PK65</accession>
<dbReference type="PANTHER" id="PTHR19134:SF561">
    <property type="entry name" value="PROTEIN TYROSINE PHOSPHATASE 36E, ISOFORM A"/>
    <property type="match status" value="1"/>
</dbReference>
<dbReference type="GO" id="GO:0004725">
    <property type="term" value="F:protein tyrosine phosphatase activity"/>
    <property type="evidence" value="ECO:0007669"/>
    <property type="project" value="InterPro"/>
</dbReference>
<dbReference type="CDD" id="cd00047">
    <property type="entry name" value="PTPc"/>
    <property type="match status" value="1"/>
</dbReference>
<dbReference type="Gene3D" id="3.90.190.10">
    <property type="entry name" value="Protein tyrosine phosphatase superfamily"/>
    <property type="match status" value="1"/>
</dbReference>
<dbReference type="SUPFAM" id="SSF52799">
    <property type="entry name" value="(Phosphotyrosine protein) phosphatases II"/>
    <property type="match status" value="1"/>
</dbReference>